<dbReference type="SUPFAM" id="SSF46689">
    <property type="entry name" value="Homeodomain-like"/>
    <property type="match status" value="1"/>
</dbReference>
<reference evidence="6 7" key="1">
    <citation type="journal article" date="2013" name="Int. J. Syst. Evol. Microbiol.">
        <title>Ilumatobacter nonamiense sp. nov. and Ilumatobacter coccineum sp. nov., isolated from seashore sand.</title>
        <authorList>
            <person name="Matsumoto A."/>
            <person name="Kasai H."/>
            <person name="Matsuo Y."/>
            <person name="Shizuri Y."/>
            <person name="Ichikawa N."/>
            <person name="Fujita N."/>
            <person name="Omura S."/>
            <person name="Takahashi Y."/>
        </authorList>
    </citation>
    <scope>NUCLEOTIDE SEQUENCE [LARGE SCALE GENOMIC DNA]</scope>
    <source>
        <strain evidence="7">NBRC 103263 / KCTC 29153 / YM16-304</strain>
    </source>
</reference>
<organism evidence="6 7">
    <name type="scientific">Ilumatobacter coccineus (strain NBRC 103263 / KCTC 29153 / YM16-304)</name>
    <dbReference type="NCBI Taxonomy" id="1313172"/>
    <lineage>
        <taxon>Bacteria</taxon>
        <taxon>Bacillati</taxon>
        <taxon>Actinomycetota</taxon>
        <taxon>Acidimicrobiia</taxon>
        <taxon>Acidimicrobiales</taxon>
        <taxon>Ilumatobacteraceae</taxon>
        <taxon>Ilumatobacter</taxon>
    </lineage>
</organism>
<evidence type="ECO:0000256" key="4">
    <source>
        <dbReference type="PROSITE-ProRule" id="PRU00335"/>
    </source>
</evidence>
<dbReference type="KEGG" id="aym:YM304_01910"/>
<dbReference type="Pfam" id="PF00440">
    <property type="entry name" value="TetR_N"/>
    <property type="match status" value="1"/>
</dbReference>
<dbReference type="Proteomes" id="UP000011863">
    <property type="component" value="Chromosome"/>
</dbReference>
<keyword evidence="2 4" id="KW-0238">DNA-binding</keyword>
<dbReference type="PROSITE" id="PS50977">
    <property type="entry name" value="HTH_TETR_2"/>
    <property type="match status" value="1"/>
</dbReference>
<dbReference type="Gene3D" id="1.10.357.10">
    <property type="entry name" value="Tetracycline Repressor, domain 2"/>
    <property type="match status" value="1"/>
</dbReference>
<keyword evidence="7" id="KW-1185">Reference proteome</keyword>
<dbReference type="InterPro" id="IPR009057">
    <property type="entry name" value="Homeodomain-like_sf"/>
</dbReference>
<dbReference type="AlphaFoldDB" id="A0A6C7E5I8"/>
<protein>
    <submittedName>
        <fullName evidence="6">Putative TetR family transcriptional regulator</fullName>
    </submittedName>
</protein>
<evidence type="ECO:0000256" key="1">
    <source>
        <dbReference type="ARBA" id="ARBA00023015"/>
    </source>
</evidence>
<evidence type="ECO:0000313" key="6">
    <source>
        <dbReference type="EMBL" id="BAN00505.1"/>
    </source>
</evidence>
<evidence type="ECO:0000259" key="5">
    <source>
        <dbReference type="PROSITE" id="PS50977"/>
    </source>
</evidence>
<evidence type="ECO:0000313" key="7">
    <source>
        <dbReference type="Proteomes" id="UP000011863"/>
    </source>
</evidence>
<evidence type="ECO:0000256" key="2">
    <source>
        <dbReference type="ARBA" id="ARBA00023125"/>
    </source>
</evidence>
<dbReference type="Pfam" id="PF13305">
    <property type="entry name" value="TetR_C_33"/>
    <property type="match status" value="1"/>
</dbReference>
<dbReference type="EMBL" id="AP012057">
    <property type="protein sequence ID" value="BAN00505.1"/>
    <property type="molecule type" value="Genomic_DNA"/>
</dbReference>
<feature type="DNA-binding region" description="H-T-H motif" evidence="4">
    <location>
        <begin position="36"/>
        <end position="55"/>
    </location>
</feature>
<feature type="domain" description="HTH tetR-type" evidence="5">
    <location>
        <begin position="13"/>
        <end position="73"/>
    </location>
</feature>
<dbReference type="RefSeq" id="WP_015439753.1">
    <property type="nucleotide sequence ID" value="NC_020520.1"/>
</dbReference>
<dbReference type="OrthoDB" id="3210322at2"/>
<keyword evidence="3" id="KW-0804">Transcription</keyword>
<evidence type="ECO:0000256" key="3">
    <source>
        <dbReference type="ARBA" id="ARBA00023163"/>
    </source>
</evidence>
<accession>A0A6C7E5I8</accession>
<name>A0A6C7E5I8_ILUCY</name>
<gene>
    <name evidence="6" type="ORF">YM304_01910</name>
</gene>
<dbReference type="InterPro" id="IPR036271">
    <property type="entry name" value="Tet_transcr_reg_TetR-rel_C_sf"/>
</dbReference>
<dbReference type="GO" id="GO:0003677">
    <property type="term" value="F:DNA binding"/>
    <property type="evidence" value="ECO:0007669"/>
    <property type="project" value="UniProtKB-UniRule"/>
</dbReference>
<proteinExistence type="predicted"/>
<keyword evidence="1" id="KW-0805">Transcription regulation</keyword>
<dbReference type="InterPro" id="IPR001647">
    <property type="entry name" value="HTH_TetR"/>
</dbReference>
<dbReference type="SUPFAM" id="SSF48498">
    <property type="entry name" value="Tetracyclin repressor-like, C-terminal domain"/>
    <property type="match status" value="1"/>
</dbReference>
<sequence>MATKPTSRAQARIDMNREIMRVGREQLAEVGAAALSLRAVARELGIVSSAIYRYVASRDELLTRLIDDAYNSLGDAVEADTAATADERAEARWVSAALTIRSWALDHPHEYSLLYGSPVPGYAAPEQTAVSGTRATRALVAIVADARRNRQLATRRSAPIDVGADLAADFATLRSAVDLDVDDTVVLDVLIAWSQLFGLVSFELFNQTRGVVTHHEALFETAARRLAGVIGLS</sequence>
<dbReference type="InterPro" id="IPR025996">
    <property type="entry name" value="MT1864/Rv1816-like_C"/>
</dbReference>